<protein>
    <recommendedName>
        <fullName evidence="2">Lipoprotein</fullName>
    </recommendedName>
</protein>
<reference evidence="1" key="1">
    <citation type="submission" date="2018-06" db="EMBL/GenBank/DDBJ databases">
        <authorList>
            <person name="Zhirakovskaya E."/>
        </authorList>
    </citation>
    <scope>NUCLEOTIDE SEQUENCE</scope>
</reference>
<dbReference type="AlphaFoldDB" id="A0A3B0Y887"/>
<proteinExistence type="predicted"/>
<accession>A0A3B0Y887</accession>
<name>A0A3B0Y887_9ZZZZ</name>
<evidence type="ECO:0008006" key="2">
    <source>
        <dbReference type="Google" id="ProtNLM"/>
    </source>
</evidence>
<organism evidence="1">
    <name type="scientific">hydrothermal vent metagenome</name>
    <dbReference type="NCBI Taxonomy" id="652676"/>
    <lineage>
        <taxon>unclassified sequences</taxon>
        <taxon>metagenomes</taxon>
        <taxon>ecological metagenomes</taxon>
    </lineage>
</organism>
<dbReference type="PROSITE" id="PS51257">
    <property type="entry name" value="PROKAR_LIPOPROTEIN"/>
    <property type="match status" value="1"/>
</dbReference>
<sequence>MKKLALIALIAIFLSACQANVRSPLPTGTTFHLNEDIEFHPLQVAVYFQYGKIVEANSIDDYKSNCTLEVKHKLKRTQIFTPDSFSITRIHREITDQYKLGSLRSQAFAFGGASRYPEYITEIYLYSKRQSNIYKLTCQHLEEPESPRHLTPKDIQNTLGGIITITYPH</sequence>
<dbReference type="EMBL" id="UOFL01000116">
    <property type="protein sequence ID" value="VAW77008.1"/>
    <property type="molecule type" value="Genomic_DNA"/>
</dbReference>
<gene>
    <name evidence="1" type="ORF">MNBD_GAMMA12-1128</name>
</gene>
<evidence type="ECO:0000313" key="1">
    <source>
        <dbReference type="EMBL" id="VAW77008.1"/>
    </source>
</evidence>